<dbReference type="KEGG" id="mis:MICPUN_74882"/>
<organism evidence="2 3">
    <name type="scientific">Micromonas commoda (strain RCC299 / NOUM17 / CCMP2709)</name>
    <name type="common">Picoplanktonic green alga</name>
    <dbReference type="NCBI Taxonomy" id="296587"/>
    <lineage>
        <taxon>Eukaryota</taxon>
        <taxon>Viridiplantae</taxon>
        <taxon>Chlorophyta</taxon>
        <taxon>Mamiellophyceae</taxon>
        <taxon>Mamiellales</taxon>
        <taxon>Mamiellaceae</taxon>
        <taxon>Micromonas</taxon>
    </lineage>
</organism>
<reference evidence="2 3" key="1">
    <citation type="journal article" date="2009" name="Science">
        <title>Green evolution and dynamic adaptations revealed by genomes of the marine picoeukaryotes Micromonas.</title>
        <authorList>
            <person name="Worden A.Z."/>
            <person name="Lee J.H."/>
            <person name="Mock T."/>
            <person name="Rouze P."/>
            <person name="Simmons M.P."/>
            <person name="Aerts A.L."/>
            <person name="Allen A.E."/>
            <person name="Cuvelier M.L."/>
            <person name="Derelle E."/>
            <person name="Everett M.V."/>
            <person name="Foulon E."/>
            <person name="Grimwood J."/>
            <person name="Gundlach H."/>
            <person name="Henrissat B."/>
            <person name="Napoli C."/>
            <person name="McDonald S.M."/>
            <person name="Parker M.S."/>
            <person name="Rombauts S."/>
            <person name="Salamov A."/>
            <person name="Von Dassow P."/>
            <person name="Badger J.H."/>
            <person name="Coutinho P.M."/>
            <person name="Demir E."/>
            <person name="Dubchak I."/>
            <person name="Gentemann C."/>
            <person name="Eikrem W."/>
            <person name="Gready J.E."/>
            <person name="John U."/>
            <person name="Lanier W."/>
            <person name="Lindquist E.A."/>
            <person name="Lucas S."/>
            <person name="Mayer K.F."/>
            <person name="Moreau H."/>
            <person name="Not F."/>
            <person name="Otillar R."/>
            <person name="Panaud O."/>
            <person name="Pangilinan J."/>
            <person name="Paulsen I."/>
            <person name="Piegu B."/>
            <person name="Poliakov A."/>
            <person name="Robbens S."/>
            <person name="Schmutz J."/>
            <person name="Toulza E."/>
            <person name="Wyss T."/>
            <person name="Zelensky A."/>
            <person name="Zhou K."/>
            <person name="Armbrust E.V."/>
            <person name="Bhattacharya D."/>
            <person name="Goodenough U.W."/>
            <person name="Van de Peer Y."/>
            <person name="Grigoriev I.V."/>
        </authorList>
    </citation>
    <scope>NUCLEOTIDE SEQUENCE [LARGE SCALE GENOMIC DNA]</scope>
    <source>
        <strain evidence="3">RCC299 / NOUM17</strain>
    </source>
</reference>
<dbReference type="GO" id="GO:0031593">
    <property type="term" value="F:polyubiquitin modification-dependent protein binding"/>
    <property type="evidence" value="ECO:0007669"/>
    <property type="project" value="TreeGrafter"/>
</dbReference>
<dbReference type="AlphaFoldDB" id="C1E3F6"/>
<evidence type="ECO:0000259" key="1">
    <source>
        <dbReference type="PROSITE" id="PS50053"/>
    </source>
</evidence>
<sequence length="52" mass="5692">VLTLKGMIEPVCGVPAATQRLIHRGRVLKDDQRVSSARLTDGDTILLVQRPP</sequence>
<dbReference type="PROSITE" id="PS50053">
    <property type="entry name" value="UBIQUITIN_2"/>
    <property type="match status" value="1"/>
</dbReference>
<name>C1E3F6_MICCC</name>
<gene>
    <name evidence="2" type="ORF">MICPUN_74882</name>
</gene>
<feature type="non-terminal residue" evidence="2">
    <location>
        <position position="52"/>
    </location>
</feature>
<dbReference type="Gene3D" id="3.10.20.90">
    <property type="entry name" value="Phosphatidylinositol 3-kinase Catalytic Subunit, Chain A, domain 1"/>
    <property type="match status" value="1"/>
</dbReference>
<dbReference type="OrthoDB" id="498990at2759"/>
<dbReference type="PANTHER" id="PTHR15204">
    <property type="entry name" value="LARGE PROLINE-RICH PROTEIN BAG6"/>
    <property type="match status" value="1"/>
</dbReference>
<dbReference type="Proteomes" id="UP000002009">
    <property type="component" value="Chromosome 4"/>
</dbReference>
<evidence type="ECO:0000313" key="2">
    <source>
        <dbReference type="EMBL" id="ACO62926.1"/>
    </source>
</evidence>
<feature type="domain" description="Ubiquitin-like" evidence="1">
    <location>
        <begin position="1"/>
        <end position="52"/>
    </location>
</feature>
<dbReference type="STRING" id="296587.C1E3F6"/>
<dbReference type="PANTHER" id="PTHR15204:SF0">
    <property type="entry name" value="LARGE PROLINE-RICH PROTEIN BAG6"/>
    <property type="match status" value="1"/>
</dbReference>
<dbReference type="RefSeq" id="XP_002501668.1">
    <property type="nucleotide sequence ID" value="XM_002501622.1"/>
</dbReference>
<dbReference type="GeneID" id="8242953"/>
<accession>C1E3F6</accession>
<protein>
    <recommendedName>
        <fullName evidence="1">Ubiquitin-like domain-containing protein</fullName>
    </recommendedName>
</protein>
<dbReference type="InParanoid" id="C1E3F6"/>
<dbReference type="InterPro" id="IPR000626">
    <property type="entry name" value="Ubiquitin-like_dom"/>
</dbReference>
<dbReference type="InterPro" id="IPR029071">
    <property type="entry name" value="Ubiquitin-like_domsf"/>
</dbReference>
<proteinExistence type="predicted"/>
<evidence type="ECO:0000313" key="3">
    <source>
        <dbReference type="Proteomes" id="UP000002009"/>
    </source>
</evidence>
<dbReference type="GO" id="GO:0036503">
    <property type="term" value="P:ERAD pathway"/>
    <property type="evidence" value="ECO:0007669"/>
    <property type="project" value="TreeGrafter"/>
</dbReference>
<keyword evidence="3" id="KW-1185">Reference proteome</keyword>
<feature type="non-terminal residue" evidence="2">
    <location>
        <position position="1"/>
    </location>
</feature>
<dbReference type="SUPFAM" id="SSF54236">
    <property type="entry name" value="Ubiquitin-like"/>
    <property type="match status" value="1"/>
</dbReference>
<dbReference type="GO" id="GO:0071818">
    <property type="term" value="C:BAT3 complex"/>
    <property type="evidence" value="ECO:0007669"/>
    <property type="project" value="TreeGrafter"/>
</dbReference>
<dbReference type="GO" id="GO:0051787">
    <property type="term" value="F:misfolded protein binding"/>
    <property type="evidence" value="ECO:0007669"/>
    <property type="project" value="TreeGrafter"/>
</dbReference>
<dbReference type="EMBL" id="CP001325">
    <property type="protein sequence ID" value="ACO62926.1"/>
    <property type="molecule type" value="Genomic_DNA"/>
</dbReference>
<dbReference type="Pfam" id="PF00240">
    <property type="entry name" value="ubiquitin"/>
    <property type="match status" value="1"/>
</dbReference>